<reference evidence="1" key="2">
    <citation type="submission" date="2004-08" db="EMBL/GenBank/DDBJ databases">
        <authorList>
            <person name="Putnam N."/>
            <person name="Detter J.C."/>
            <person name="Richardson P.M."/>
            <person name="Rokhsar D."/>
        </authorList>
    </citation>
    <scope>NUCLEOTIDE SEQUENCE</scope>
</reference>
<dbReference type="AlphaFoldDB" id="Q649C5"/>
<evidence type="ECO:0000313" key="1">
    <source>
        <dbReference type="EMBL" id="AAU84002.1"/>
    </source>
</evidence>
<sequence length="36" mass="4106">MRLLYDRAEGEARKSKVSAELPAFLFAVCPPSYYIL</sequence>
<gene>
    <name evidence="1" type="ORF">GZ35B7_35</name>
</gene>
<name>Q649C5_UNCAG</name>
<organism evidence="1">
    <name type="scientific">Uncultured archaeon GZfos26G2</name>
    <dbReference type="NCBI Taxonomy" id="3386331"/>
    <lineage>
        <taxon>Archaea</taxon>
        <taxon>Methanobacteriati</taxon>
        <taxon>Methanobacteriota</taxon>
        <taxon>Stenosarchaea group</taxon>
        <taxon>Methanomicrobia</taxon>
        <taxon>Candidatus Methanophagales</taxon>
        <taxon>Candidatus Methanophagaceae</taxon>
        <taxon>Candidatus Methanophaga</taxon>
    </lineage>
</organism>
<dbReference type="EMBL" id="AY714864">
    <property type="protein sequence ID" value="AAU84002.1"/>
    <property type="molecule type" value="Genomic_DNA"/>
</dbReference>
<reference evidence="1" key="1">
    <citation type="journal article" date="2004" name="Science">
        <title>Reverse methanogenesis: testing the hypothesis with environmental genomics.</title>
        <authorList>
            <person name="Hallam S.J."/>
            <person name="Putnam N."/>
            <person name="Preston C.M."/>
            <person name="Detter J.C."/>
            <person name="Rokhsar D."/>
            <person name="Richardson P.M."/>
            <person name="DeLong E.F."/>
        </authorList>
    </citation>
    <scope>NUCLEOTIDE SEQUENCE</scope>
</reference>
<proteinExistence type="predicted"/>
<protein>
    <submittedName>
        <fullName evidence="1">Uncharacterized protein</fullName>
    </submittedName>
</protein>
<accession>Q649C5</accession>